<dbReference type="Gene3D" id="3.40.50.1820">
    <property type="entry name" value="alpha/beta hydrolase"/>
    <property type="match status" value="1"/>
</dbReference>
<reference evidence="2" key="1">
    <citation type="submission" date="2021-12" db="EMBL/GenBank/DDBJ databases">
        <title>Bradyrhizobium xenonodulans sp. nov.</title>
        <authorList>
            <person name="Claassens R."/>
            <person name="Venter S.N."/>
            <person name="Beukes C.W."/>
            <person name="Stepkowski T."/>
            <person name="Steenkamp E.T."/>
        </authorList>
    </citation>
    <scope>NUCLEOTIDE SEQUENCE</scope>
    <source>
        <strain evidence="2">14AB</strain>
    </source>
</reference>
<feature type="chain" id="PRO_5045307672" description="Alpha/beta hydrolase" evidence="1">
    <location>
        <begin position="23"/>
        <end position="293"/>
    </location>
</feature>
<evidence type="ECO:0000256" key="1">
    <source>
        <dbReference type="SAM" id="SignalP"/>
    </source>
</evidence>
<protein>
    <recommendedName>
        <fullName evidence="4">Alpha/beta hydrolase</fullName>
    </recommendedName>
</protein>
<name>A0ABY7MHQ5_9BRAD</name>
<dbReference type="RefSeq" id="WP_270162323.1">
    <property type="nucleotide sequence ID" value="NZ_CP089391.1"/>
</dbReference>
<dbReference type="InterPro" id="IPR029058">
    <property type="entry name" value="AB_hydrolase_fold"/>
</dbReference>
<dbReference type="Proteomes" id="UP001179614">
    <property type="component" value="Chromosome"/>
</dbReference>
<organism evidence="2 3">
    <name type="scientific">Bradyrhizobium xenonodulans</name>
    <dbReference type="NCBI Taxonomy" id="2736875"/>
    <lineage>
        <taxon>Bacteria</taxon>
        <taxon>Pseudomonadati</taxon>
        <taxon>Pseudomonadota</taxon>
        <taxon>Alphaproteobacteria</taxon>
        <taxon>Hyphomicrobiales</taxon>
        <taxon>Nitrobacteraceae</taxon>
        <taxon>Bradyrhizobium</taxon>
    </lineage>
</organism>
<keyword evidence="1" id="KW-0732">Signal</keyword>
<dbReference type="SUPFAM" id="SSF53474">
    <property type="entry name" value="alpha/beta-Hydrolases"/>
    <property type="match status" value="1"/>
</dbReference>
<accession>A0ABY7MHQ5</accession>
<evidence type="ECO:0008006" key="4">
    <source>
        <dbReference type="Google" id="ProtNLM"/>
    </source>
</evidence>
<evidence type="ECO:0000313" key="2">
    <source>
        <dbReference type="EMBL" id="WBL77058.1"/>
    </source>
</evidence>
<evidence type="ECO:0000313" key="3">
    <source>
        <dbReference type="Proteomes" id="UP001179614"/>
    </source>
</evidence>
<gene>
    <name evidence="2" type="ORF">I3J27_29125</name>
</gene>
<dbReference type="EMBL" id="CP089391">
    <property type="protein sequence ID" value="WBL77058.1"/>
    <property type="molecule type" value="Genomic_DNA"/>
</dbReference>
<keyword evidence="3" id="KW-1185">Reference proteome</keyword>
<sequence>MNRALHLMVQLGILSLATWNLAFGEDASIVSITTPRGVQQSFILIKPDHATASVILFAGGSGNLRLSRVPSPQVGPYAFVAGNFLVRSRVKFAAHDLIVAVMDAPSDQPRGMSGSFRLSSDHAIDIGAVADYLKRQADVPVWLVGTSAGSWSAARGAIAAGRDGIAAGSIDGLVLTSTVTRIAPGSSLAKLFPDVARDYPDGVISMALPEIKVPTLIVSHSEDACEFTPAVDAPALAKRLTRAAKVAVVLVSGGDPPRSDPCEAFAAHGYYGVETQAVDGIAEFISANSKREP</sequence>
<proteinExistence type="predicted"/>
<feature type="signal peptide" evidence="1">
    <location>
        <begin position="1"/>
        <end position="22"/>
    </location>
</feature>